<proteinExistence type="predicted"/>
<reference evidence="1 2" key="1">
    <citation type="journal article" date="2022" name="Nat. Genet.">
        <title>Improved pea reference genome and pan-genome highlight genomic features and evolutionary characteristics.</title>
        <authorList>
            <person name="Yang T."/>
            <person name="Liu R."/>
            <person name="Luo Y."/>
            <person name="Hu S."/>
            <person name="Wang D."/>
            <person name="Wang C."/>
            <person name="Pandey M.K."/>
            <person name="Ge S."/>
            <person name="Xu Q."/>
            <person name="Li N."/>
            <person name="Li G."/>
            <person name="Huang Y."/>
            <person name="Saxena R.K."/>
            <person name="Ji Y."/>
            <person name="Li M."/>
            <person name="Yan X."/>
            <person name="He Y."/>
            <person name="Liu Y."/>
            <person name="Wang X."/>
            <person name="Xiang C."/>
            <person name="Varshney R.K."/>
            <person name="Ding H."/>
            <person name="Gao S."/>
            <person name="Zong X."/>
        </authorList>
    </citation>
    <scope>NUCLEOTIDE SEQUENCE [LARGE SCALE GENOMIC DNA]</scope>
    <source>
        <strain evidence="1 2">cv. Zhongwan 6</strain>
    </source>
</reference>
<evidence type="ECO:0000313" key="2">
    <source>
        <dbReference type="Proteomes" id="UP001058974"/>
    </source>
</evidence>
<dbReference type="PANTHER" id="PTHR34222:SF40">
    <property type="match status" value="1"/>
</dbReference>
<evidence type="ECO:0000313" key="1">
    <source>
        <dbReference type="EMBL" id="KAI5415810.1"/>
    </source>
</evidence>
<dbReference type="PANTHER" id="PTHR34222">
    <property type="entry name" value="GAG_PRE-INTEGRS DOMAIN-CONTAINING PROTEIN"/>
    <property type="match status" value="1"/>
</dbReference>
<accession>A0A9D4XBL8</accession>
<comment type="caution">
    <text evidence="1">The sequence shown here is derived from an EMBL/GenBank/DDBJ whole genome shotgun (WGS) entry which is preliminary data.</text>
</comment>
<dbReference type="Gramene" id="Psat04G0101500-T1">
    <property type="protein sequence ID" value="KAI5415810.1"/>
    <property type="gene ID" value="KIW84_041015"/>
</dbReference>
<gene>
    <name evidence="1" type="ORF">KIW84_041015</name>
</gene>
<organism evidence="1 2">
    <name type="scientific">Pisum sativum</name>
    <name type="common">Garden pea</name>
    <name type="synonym">Lathyrus oleraceus</name>
    <dbReference type="NCBI Taxonomy" id="3888"/>
    <lineage>
        <taxon>Eukaryota</taxon>
        <taxon>Viridiplantae</taxon>
        <taxon>Streptophyta</taxon>
        <taxon>Embryophyta</taxon>
        <taxon>Tracheophyta</taxon>
        <taxon>Spermatophyta</taxon>
        <taxon>Magnoliopsida</taxon>
        <taxon>eudicotyledons</taxon>
        <taxon>Gunneridae</taxon>
        <taxon>Pentapetalae</taxon>
        <taxon>rosids</taxon>
        <taxon>fabids</taxon>
        <taxon>Fabales</taxon>
        <taxon>Fabaceae</taxon>
        <taxon>Papilionoideae</taxon>
        <taxon>50 kb inversion clade</taxon>
        <taxon>NPAAA clade</taxon>
        <taxon>Hologalegina</taxon>
        <taxon>IRL clade</taxon>
        <taxon>Fabeae</taxon>
        <taxon>Lathyrus</taxon>
    </lineage>
</organism>
<dbReference type="AlphaFoldDB" id="A0A9D4XBL8"/>
<name>A0A9D4XBL8_PEA</name>
<sequence length="149" mass="16958">MAILRLPSPAPPPQVLSTLSQNSTITAWYFGSMELRIAEPDSVLLIKRRENEYVFIFLAGLNKELYEVRAQILGKSPLPSLPKTFPEIRREEARQEVMLGKSTTDGSALITKNLVEDKKDGKKSGRPWCEHCKRPWQIRDLLETSYKAS</sequence>
<dbReference type="Proteomes" id="UP001058974">
    <property type="component" value="Chromosome 4"/>
</dbReference>
<keyword evidence="2" id="KW-1185">Reference proteome</keyword>
<protein>
    <submittedName>
        <fullName evidence="1">Uncharacterized protein</fullName>
    </submittedName>
</protein>
<dbReference type="EMBL" id="JAMSHJ010000004">
    <property type="protein sequence ID" value="KAI5415810.1"/>
    <property type="molecule type" value="Genomic_DNA"/>
</dbReference>